<dbReference type="InterPro" id="IPR029479">
    <property type="entry name" value="Nitroreductase"/>
</dbReference>
<dbReference type="Gene3D" id="3.40.109.10">
    <property type="entry name" value="NADH Oxidase"/>
    <property type="match status" value="1"/>
</dbReference>
<evidence type="ECO:0000256" key="1">
    <source>
        <dbReference type="ARBA" id="ARBA00007118"/>
    </source>
</evidence>
<accession>A0A6J6CNE5</accession>
<evidence type="ECO:0000259" key="3">
    <source>
        <dbReference type="Pfam" id="PF00881"/>
    </source>
</evidence>
<dbReference type="EMBL" id="CAEZSR010000033">
    <property type="protein sequence ID" value="CAB4552806.1"/>
    <property type="molecule type" value="Genomic_DNA"/>
</dbReference>
<comment type="similarity">
    <text evidence="1">Belongs to the nitroreductase family.</text>
</comment>
<organism evidence="4">
    <name type="scientific">freshwater metagenome</name>
    <dbReference type="NCBI Taxonomy" id="449393"/>
    <lineage>
        <taxon>unclassified sequences</taxon>
        <taxon>metagenomes</taxon>
        <taxon>ecological metagenomes</taxon>
    </lineage>
</organism>
<dbReference type="AlphaFoldDB" id="A0A6J6CNE5"/>
<dbReference type="PANTHER" id="PTHR43673:SF10">
    <property type="entry name" value="NADH DEHYDROGENASE_NAD(P)H NITROREDUCTASE XCC3605-RELATED"/>
    <property type="match status" value="1"/>
</dbReference>
<dbReference type="GO" id="GO:0016491">
    <property type="term" value="F:oxidoreductase activity"/>
    <property type="evidence" value="ECO:0007669"/>
    <property type="project" value="UniProtKB-KW"/>
</dbReference>
<gene>
    <name evidence="4" type="ORF">UFOPK1493_01194</name>
</gene>
<evidence type="ECO:0000256" key="2">
    <source>
        <dbReference type="ARBA" id="ARBA00023002"/>
    </source>
</evidence>
<proteinExistence type="inferred from homology"/>
<dbReference type="SUPFAM" id="SSF55469">
    <property type="entry name" value="FMN-dependent nitroreductase-like"/>
    <property type="match status" value="1"/>
</dbReference>
<protein>
    <submittedName>
        <fullName evidence="4">Unannotated protein</fullName>
    </submittedName>
</protein>
<feature type="domain" description="Nitroreductase" evidence="3">
    <location>
        <begin position="15"/>
        <end position="190"/>
    </location>
</feature>
<sequence>MKLNLSADEVLSTTRAVRKRLDFDRPVELSVIKECLEYAVQAPTGSNLQGWQWLVVTDPEKRKGLADLYRQGWAMYTQMAGAATNIESADPDQQARVVDSATYMAENFEKAPAMLIPCLPGRLDGLPNMAATSMYGSILPGAWSFMLAARERGLGTAWTTIHLMFEEQAAQILGIPYAEVTQCALITIGYTKGTDFKPAKRPPIETVMHLDTWGSRPG</sequence>
<dbReference type="InterPro" id="IPR000415">
    <property type="entry name" value="Nitroreductase-like"/>
</dbReference>
<dbReference type="PANTHER" id="PTHR43673">
    <property type="entry name" value="NAD(P)H NITROREDUCTASE YDGI-RELATED"/>
    <property type="match status" value="1"/>
</dbReference>
<evidence type="ECO:0000313" key="4">
    <source>
        <dbReference type="EMBL" id="CAB4552806.1"/>
    </source>
</evidence>
<dbReference type="Pfam" id="PF00881">
    <property type="entry name" value="Nitroreductase"/>
    <property type="match status" value="1"/>
</dbReference>
<reference evidence="4" key="1">
    <citation type="submission" date="2020-05" db="EMBL/GenBank/DDBJ databases">
        <authorList>
            <person name="Chiriac C."/>
            <person name="Salcher M."/>
            <person name="Ghai R."/>
            <person name="Kavagutti S V."/>
        </authorList>
    </citation>
    <scope>NUCLEOTIDE SEQUENCE</scope>
</reference>
<keyword evidence="2" id="KW-0560">Oxidoreductase</keyword>
<name>A0A6J6CNE5_9ZZZZ</name>
<dbReference type="CDD" id="cd02062">
    <property type="entry name" value="Nitro_FMN_reductase"/>
    <property type="match status" value="1"/>
</dbReference>